<evidence type="ECO:0000256" key="3">
    <source>
        <dbReference type="SAM" id="SignalP"/>
    </source>
</evidence>
<feature type="domain" description="Yeast cell wall synthesis Kre9/Knh1-like N-terminal" evidence="4">
    <location>
        <begin position="22"/>
        <end position="110"/>
    </location>
</feature>
<organism evidence="5 6">
    <name type="scientific">Lithohypha guttulata</name>
    <dbReference type="NCBI Taxonomy" id="1690604"/>
    <lineage>
        <taxon>Eukaryota</taxon>
        <taxon>Fungi</taxon>
        <taxon>Dikarya</taxon>
        <taxon>Ascomycota</taxon>
        <taxon>Pezizomycotina</taxon>
        <taxon>Eurotiomycetes</taxon>
        <taxon>Chaetothyriomycetidae</taxon>
        <taxon>Chaetothyriales</taxon>
        <taxon>Trichomeriaceae</taxon>
        <taxon>Lithohypha</taxon>
    </lineage>
</organism>
<dbReference type="Pfam" id="PF10342">
    <property type="entry name" value="Kre9_KNH"/>
    <property type="match status" value="1"/>
</dbReference>
<feature type="signal peptide" evidence="3">
    <location>
        <begin position="1"/>
        <end position="17"/>
    </location>
</feature>
<feature type="chain" id="PRO_5047284995" description="Yeast cell wall synthesis Kre9/Knh1-like N-terminal domain-containing protein" evidence="3">
    <location>
        <begin position="18"/>
        <end position="243"/>
    </location>
</feature>
<name>A0ABR0KLJ2_9EURO</name>
<evidence type="ECO:0000313" key="5">
    <source>
        <dbReference type="EMBL" id="KAK5100068.1"/>
    </source>
</evidence>
<reference evidence="5 6" key="1">
    <citation type="submission" date="2023-08" db="EMBL/GenBank/DDBJ databases">
        <title>Black Yeasts Isolated from many extreme environments.</title>
        <authorList>
            <person name="Coleine C."/>
            <person name="Stajich J.E."/>
            <person name="Selbmann L."/>
        </authorList>
    </citation>
    <scope>NUCLEOTIDE SEQUENCE [LARGE SCALE GENOMIC DNA]</scope>
    <source>
        <strain evidence="5 6">CCFEE 5885</strain>
    </source>
</reference>
<protein>
    <recommendedName>
        <fullName evidence="4">Yeast cell wall synthesis Kre9/Knh1-like N-terminal domain-containing protein</fullName>
    </recommendedName>
</protein>
<dbReference type="EMBL" id="JAVRRG010000008">
    <property type="protein sequence ID" value="KAK5100068.1"/>
    <property type="molecule type" value="Genomic_DNA"/>
</dbReference>
<sequence>MRAPIVYFATLLAIADALTFTSPTGSQSLDPTQPITVQWTADSSDPSTFDLIIDKPGGLVNNKKIATGLLTSSGNYIVAANAAAMTYGNGFVLKARSAVGDILATSPSFALSVGSPTTVDGRVSYTWTNTFTGTTKPTGTAQGVFMASIVADSLATSSDVVASSGGTETHSVATASKIGTVTQSSSGFSTSTLSRSSESSTQSLSTSSASATTSQNAQPKLGSSGQIALTCAGVLAGLAALLA</sequence>
<proteinExistence type="predicted"/>
<dbReference type="Proteomes" id="UP001345013">
    <property type="component" value="Unassembled WGS sequence"/>
</dbReference>
<feature type="compositionally biased region" description="Low complexity" evidence="2">
    <location>
        <begin position="183"/>
        <end position="214"/>
    </location>
</feature>
<accession>A0ABR0KLJ2</accession>
<evidence type="ECO:0000259" key="4">
    <source>
        <dbReference type="Pfam" id="PF10342"/>
    </source>
</evidence>
<keyword evidence="6" id="KW-1185">Reference proteome</keyword>
<comment type="caution">
    <text evidence="5">The sequence shown here is derived from an EMBL/GenBank/DDBJ whole genome shotgun (WGS) entry which is preliminary data.</text>
</comment>
<feature type="region of interest" description="Disordered" evidence="2">
    <location>
        <begin position="183"/>
        <end position="219"/>
    </location>
</feature>
<evidence type="ECO:0000256" key="2">
    <source>
        <dbReference type="SAM" id="MobiDB-lite"/>
    </source>
</evidence>
<keyword evidence="1 3" id="KW-0732">Signal</keyword>
<dbReference type="InterPro" id="IPR018466">
    <property type="entry name" value="Kre9/Knh1-like_N"/>
</dbReference>
<evidence type="ECO:0000313" key="6">
    <source>
        <dbReference type="Proteomes" id="UP001345013"/>
    </source>
</evidence>
<gene>
    <name evidence="5" type="ORF">LTR24_001133</name>
</gene>
<evidence type="ECO:0000256" key="1">
    <source>
        <dbReference type="ARBA" id="ARBA00022729"/>
    </source>
</evidence>